<evidence type="ECO:0000256" key="3">
    <source>
        <dbReference type="SAM" id="MobiDB-lite"/>
    </source>
</evidence>
<dbReference type="CDD" id="cd10917">
    <property type="entry name" value="CE4_NodB_like_6s_7s"/>
    <property type="match status" value="1"/>
</dbReference>
<dbReference type="SUPFAM" id="SSF88713">
    <property type="entry name" value="Glycoside hydrolase/deacetylase"/>
    <property type="match status" value="1"/>
</dbReference>
<organism evidence="5 6">
    <name type="scientific">Paenibacillus ginsengarvi</name>
    <dbReference type="NCBI Taxonomy" id="400777"/>
    <lineage>
        <taxon>Bacteria</taxon>
        <taxon>Bacillati</taxon>
        <taxon>Bacillota</taxon>
        <taxon>Bacilli</taxon>
        <taxon>Bacillales</taxon>
        <taxon>Paenibacillaceae</taxon>
        <taxon>Paenibacillus</taxon>
    </lineage>
</organism>
<keyword evidence="2" id="KW-0378">Hydrolase</keyword>
<dbReference type="GO" id="GO:0046872">
    <property type="term" value="F:metal ion binding"/>
    <property type="evidence" value="ECO:0007669"/>
    <property type="project" value="UniProtKB-KW"/>
</dbReference>
<dbReference type="PANTHER" id="PTHR10587">
    <property type="entry name" value="GLYCOSYL TRANSFERASE-RELATED"/>
    <property type="match status" value="1"/>
</dbReference>
<dbReference type="RefSeq" id="WP_120749842.1">
    <property type="nucleotide sequence ID" value="NZ_RBAH01000020.1"/>
</dbReference>
<dbReference type="InterPro" id="IPR011330">
    <property type="entry name" value="Glyco_hydro/deAcase_b/a-brl"/>
</dbReference>
<dbReference type="GO" id="GO:0016020">
    <property type="term" value="C:membrane"/>
    <property type="evidence" value="ECO:0007669"/>
    <property type="project" value="TreeGrafter"/>
</dbReference>
<name>A0A3B0BUN2_9BACL</name>
<keyword evidence="1" id="KW-0479">Metal-binding</keyword>
<reference evidence="5 6" key="1">
    <citation type="journal article" date="2007" name="Int. J. Syst. Evol. Microbiol.">
        <title>Paenibacillus ginsengarvi sp. nov., isolated from soil from ginseng cultivation.</title>
        <authorList>
            <person name="Yoon M.H."/>
            <person name="Ten L.N."/>
            <person name="Im W.T."/>
        </authorList>
    </citation>
    <scope>NUCLEOTIDE SEQUENCE [LARGE SCALE GENOMIC DNA]</scope>
    <source>
        <strain evidence="5 6">KCTC 13059</strain>
    </source>
</reference>
<dbReference type="InterPro" id="IPR002509">
    <property type="entry name" value="NODB_dom"/>
</dbReference>
<sequence>MGKHRGLKLFFISGVMLVLFTGYARETAFIRGDEGYVLANEGSVQAQASSVPTVPVAAQQTLPATSPTVNVQENKTEAAAGVKPEANAPARQAKPEEAGALSAEKPKKLKRVALTFDDGPDAKYTPLILDELKKCDVKATFFVVGVQVNKYGDMLERIVKEGHAIGNHSWDHANLTKRTPEQIGEEIGKTDEAIRKRLGSVPDLFRAPYGAADDNVKKAVATSQRHLIGWTVDTRDWAGTPPNEIMDNIKKHTKPDGIILMHSFGGKNGKLDNTVEVLPRMIDFLKGEGYSFVTVPELVDGQRS</sequence>
<dbReference type="Proteomes" id="UP000282311">
    <property type="component" value="Unassembled WGS sequence"/>
</dbReference>
<proteinExistence type="predicted"/>
<evidence type="ECO:0000259" key="4">
    <source>
        <dbReference type="PROSITE" id="PS51677"/>
    </source>
</evidence>
<dbReference type="PANTHER" id="PTHR10587:SF133">
    <property type="entry name" value="CHITIN DEACETYLASE 1-RELATED"/>
    <property type="match status" value="1"/>
</dbReference>
<accession>A0A3B0BUN2</accession>
<dbReference type="EMBL" id="RBAH01000020">
    <property type="protein sequence ID" value="RKN77133.1"/>
    <property type="molecule type" value="Genomic_DNA"/>
</dbReference>
<feature type="region of interest" description="Disordered" evidence="3">
    <location>
        <begin position="77"/>
        <end position="104"/>
    </location>
</feature>
<gene>
    <name evidence="5" type="ORF">D7M11_24235</name>
</gene>
<dbReference type="InterPro" id="IPR050248">
    <property type="entry name" value="Polysacc_deacetylase_ArnD"/>
</dbReference>
<protein>
    <submittedName>
        <fullName evidence="5">Polysaccharide deacetylase family protein</fullName>
    </submittedName>
</protein>
<keyword evidence="6" id="KW-1185">Reference proteome</keyword>
<dbReference type="GO" id="GO:0016810">
    <property type="term" value="F:hydrolase activity, acting on carbon-nitrogen (but not peptide) bonds"/>
    <property type="evidence" value="ECO:0007669"/>
    <property type="project" value="InterPro"/>
</dbReference>
<dbReference type="AlphaFoldDB" id="A0A3B0BUN2"/>
<dbReference type="PROSITE" id="PS51677">
    <property type="entry name" value="NODB"/>
    <property type="match status" value="1"/>
</dbReference>
<feature type="domain" description="NodB homology" evidence="4">
    <location>
        <begin position="110"/>
        <end position="293"/>
    </location>
</feature>
<evidence type="ECO:0000313" key="6">
    <source>
        <dbReference type="Proteomes" id="UP000282311"/>
    </source>
</evidence>
<evidence type="ECO:0000313" key="5">
    <source>
        <dbReference type="EMBL" id="RKN77133.1"/>
    </source>
</evidence>
<evidence type="ECO:0000256" key="2">
    <source>
        <dbReference type="ARBA" id="ARBA00022801"/>
    </source>
</evidence>
<dbReference type="Pfam" id="PF01522">
    <property type="entry name" value="Polysacc_deac_1"/>
    <property type="match status" value="1"/>
</dbReference>
<evidence type="ECO:0000256" key="1">
    <source>
        <dbReference type="ARBA" id="ARBA00022723"/>
    </source>
</evidence>
<comment type="caution">
    <text evidence="5">The sequence shown here is derived from an EMBL/GenBank/DDBJ whole genome shotgun (WGS) entry which is preliminary data.</text>
</comment>
<dbReference type="GO" id="GO:0005975">
    <property type="term" value="P:carbohydrate metabolic process"/>
    <property type="evidence" value="ECO:0007669"/>
    <property type="project" value="InterPro"/>
</dbReference>
<dbReference type="OrthoDB" id="2649545at2"/>
<dbReference type="Gene3D" id="3.20.20.370">
    <property type="entry name" value="Glycoside hydrolase/deacetylase"/>
    <property type="match status" value="1"/>
</dbReference>